<organism evidence="2 3">
    <name type="scientific">Halosimplex rubrum</name>
    <dbReference type="NCBI Taxonomy" id="869889"/>
    <lineage>
        <taxon>Archaea</taxon>
        <taxon>Methanobacteriati</taxon>
        <taxon>Methanobacteriota</taxon>
        <taxon>Stenosarchaea group</taxon>
        <taxon>Halobacteria</taxon>
        <taxon>Halobacteriales</taxon>
        <taxon>Haloarculaceae</taxon>
        <taxon>Halosimplex</taxon>
    </lineage>
</organism>
<dbReference type="AlphaFoldDB" id="A0A7D5P8H7"/>
<keyword evidence="3" id="KW-1185">Reference proteome</keyword>
<reference evidence="2 3" key="1">
    <citation type="submission" date="2020-07" db="EMBL/GenBank/DDBJ databases">
        <title>Halosimplex pelagicum sp. nov. and Halosimplex rubrum sp. nov., isolated from salted brown alga Laminaria, and emended description of the genus Halosimplex.</title>
        <authorList>
            <person name="Cui H."/>
        </authorList>
    </citation>
    <scope>NUCLEOTIDE SEQUENCE [LARGE SCALE GENOMIC DNA]</scope>
    <source>
        <strain evidence="2 3">R27</strain>
    </source>
</reference>
<dbReference type="PANTHER" id="PTHR33608:SF6">
    <property type="entry name" value="BLL2464 PROTEIN"/>
    <property type="match status" value="1"/>
</dbReference>
<dbReference type="KEGG" id="hrr:HZS55_08400"/>
<protein>
    <submittedName>
        <fullName evidence="2">DUF58 domain-containing protein</fullName>
    </submittedName>
</protein>
<evidence type="ECO:0000259" key="1">
    <source>
        <dbReference type="Pfam" id="PF01882"/>
    </source>
</evidence>
<feature type="domain" description="DUF58" evidence="1">
    <location>
        <begin position="168"/>
        <end position="328"/>
    </location>
</feature>
<dbReference type="EMBL" id="CP058910">
    <property type="protein sequence ID" value="QLH79958.1"/>
    <property type="molecule type" value="Genomic_DNA"/>
</dbReference>
<dbReference type="InterPro" id="IPR002881">
    <property type="entry name" value="DUF58"/>
</dbReference>
<dbReference type="Pfam" id="PF01882">
    <property type="entry name" value="DUF58"/>
    <property type="match status" value="1"/>
</dbReference>
<gene>
    <name evidence="2" type="ORF">HZS55_08400</name>
</gene>
<proteinExistence type="predicted"/>
<dbReference type="Proteomes" id="UP000509667">
    <property type="component" value="Chromosome"/>
</dbReference>
<dbReference type="PANTHER" id="PTHR33608">
    <property type="entry name" value="BLL2464 PROTEIN"/>
    <property type="match status" value="1"/>
</dbReference>
<accession>A0A7D5P8H7</accession>
<evidence type="ECO:0000313" key="3">
    <source>
        <dbReference type="Proteomes" id="UP000509667"/>
    </source>
</evidence>
<name>A0A7D5P8H7_9EURY</name>
<evidence type="ECO:0000313" key="2">
    <source>
        <dbReference type="EMBL" id="QLH79958.1"/>
    </source>
</evidence>
<sequence length="393" mass="42041">MVAAATVVGAAGYVYLSSPPPVELAVERDLSATDPAPGDPVTVTVRVTNESDDLLPDLRLVDGVPPAVRVVDGSPRFATALRAGETVSFSYTVEAVRGDHPFDPVHVVARDFSGALERERHIPGEGETAVSCALDLSADEEIPVHPQTARRVGRVVTDTGGSGVELHSVREYQRGDPLSRIDWNRVARSGEFATLLFREEHAATVVVLVDARAEAYVAPRVDAPSAVDHSIAAADVVVASLIGAGDSVGVAALSPERCWLEPRGGATQAARARSLLERHPAFDGNRPEGAFYGEFAERRLRRELPSDAQLVLCSPLADDDAVDIVRQLHARGYPVTVLSPDATAGASTGQRLASVERAMRISRLRRAGVRVVDWDPDRPLETAIDAAQRRWSA</sequence>